<keyword evidence="2" id="KW-0238">DNA-binding</keyword>
<evidence type="ECO:0000256" key="3">
    <source>
        <dbReference type="ARBA" id="ARBA00023163"/>
    </source>
</evidence>
<organism evidence="6 7">
    <name type="scientific">Methylobacterium brachiatum</name>
    <dbReference type="NCBI Taxonomy" id="269660"/>
    <lineage>
        <taxon>Bacteria</taxon>
        <taxon>Pseudomonadati</taxon>
        <taxon>Pseudomonadota</taxon>
        <taxon>Alphaproteobacteria</taxon>
        <taxon>Hyphomicrobiales</taxon>
        <taxon>Methylobacteriaceae</taxon>
        <taxon>Methylobacterium</taxon>
    </lineage>
</organism>
<dbReference type="InterPro" id="IPR018060">
    <property type="entry name" value="HTH_AraC"/>
</dbReference>
<dbReference type="InterPro" id="IPR020449">
    <property type="entry name" value="Tscrpt_reg_AraC-type_HTH"/>
</dbReference>
<dbReference type="Pfam" id="PF12833">
    <property type="entry name" value="HTH_18"/>
    <property type="match status" value="1"/>
</dbReference>
<feature type="region of interest" description="Disordered" evidence="4">
    <location>
        <begin position="1"/>
        <end position="23"/>
    </location>
</feature>
<keyword evidence="7" id="KW-1185">Reference proteome</keyword>
<dbReference type="InterPro" id="IPR050204">
    <property type="entry name" value="AraC_XylS_family_regulators"/>
</dbReference>
<feature type="domain" description="HTH araC/xylS-type" evidence="5">
    <location>
        <begin position="202"/>
        <end position="302"/>
    </location>
</feature>
<name>A0ABV1RAE6_9HYPH</name>
<accession>A0ABV1RAE6</accession>
<evidence type="ECO:0000256" key="2">
    <source>
        <dbReference type="ARBA" id="ARBA00023125"/>
    </source>
</evidence>
<gene>
    <name evidence="6" type="ORF">ABS770_26490</name>
</gene>
<dbReference type="EMBL" id="JBELQD010000059">
    <property type="protein sequence ID" value="MER2291811.1"/>
    <property type="molecule type" value="Genomic_DNA"/>
</dbReference>
<dbReference type="PANTHER" id="PTHR46796:SF6">
    <property type="entry name" value="ARAC SUBFAMILY"/>
    <property type="match status" value="1"/>
</dbReference>
<dbReference type="InterPro" id="IPR009057">
    <property type="entry name" value="Homeodomain-like_sf"/>
</dbReference>
<evidence type="ECO:0000256" key="4">
    <source>
        <dbReference type="SAM" id="MobiDB-lite"/>
    </source>
</evidence>
<dbReference type="PROSITE" id="PS01124">
    <property type="entry name" value="HTH_ARAC_FAMILY_2"/>
    <property type="match status" value="1"/>
</dbReference>
<evidence type="ECO:0000256" key="1">
    <source>
        <dbReference type="ARBA" id="ARBA00023015"/>
    </source>
</evidence>
<dbReference type="InterPro" id="IPR018062">
    <property type="entry name" value="HTH_AraC-typ_CS"/>
</dbReference>
<dbReference type="Proteomes" id="UP001432995">
    <property type="component" value="Unassembled WGS sequence"/>
</dbReference>
<sequence length="307" mass="33254">MLDTAMTVPPRPASGDAGEGAVPRTVEGPDSIPFRGRAAICLVPDLGIASVFEPSRCWRDEGPGERLMLVRPAVGRLQVTLGSRSVACCSRDALLVSASRGAVFEALGVDRIDFLAIERDRLTGPLAALETGLVRRIGRDHPGLQTLTVYGASLLRGLIPVGSVGIADLVRAHLAELLAFTVREPAPVTVFPGPSRRDLRIQALKAEVEQRLGRPDLSLDAVAQAQQISSRQVQAMFQAEGETFSGFVLARRLDRVMQRLTDVEDDRPVSAIAFDVGFGDLSYFNRTFRRRFGLTPSEVRRSGRAAE</sequence>
<dbReference type="SMART" id="SM00342">
    <property type="entry name" value="HTH_ARAC"/>
    <property type="match status" value="1"/>
</dbReference>
<dbReference type="SUPFAM" id="SSF46689">
    <property type="entry name" value="Homeodomain-like"/>
    <property type="match status" value="1"/>
</dbReference>
<keyword evidence="1" id="KW-0805">Transcription regulation</keyword>
<dbReference type="PANTHER" id="PTHR46796">
    <property type="entry name" value="HTH-TYPE TRANSCRIPTIONAL ACTIVATOR RHAS-RELATED"/>
    <property type="match status" value="1"/>
</dbReference>
<comment type="caution">
    <text evidence="6">The sequence shown here is derived from an EMBL/GenBank/DDBJ whole genome shotgun (WGS) entry which is preliminary data.</text>
</comment>
<protein>
    <submittedName>
        <fullName evidence="6">Helix-turn-helix transcriptional regulator</fullName>
    </submittedName>
</protein>
<dbReference type="PROSITE" id="PS00041">
    <property type="entry name" value="HTH_ARAC_FAMILY_1"/>
    <property type="match status" value="1"/>
</dbReference>
<evidence type="ECO:0000313" key="7">
    <source>
        <dbReference type="Proteomes" id="UP001432995"/>
    </source>
</evidence>
<keyword evidence="3" id="KW-0804">Transcription</keyword>
<reference evidence="6" key="1">
    <citation type="submission" date="2024-06" db="EMBL/GenBank/DDBJ databases">
        <authorList>
            <person name="Campbell A.G."/>
        </authorList>
    </citation>
    <scope>NUCLEOTIDE SEQUENCE</scope>
    <source>
        <strain evidence="6">EM17</strain>
    </source>
</reference>
<evidence type="ECO:0000259" key="5">
    <source>
        <dbReference type="PROSITE" id="PS01124"/>
    </source>
</evidence>
<dbReference type="RefSeq" id="WP_350381129.1">
    <property type="nucleotide sequence ID" value="NZ_JBELQD010000059.1"/>
</dbReference>
<dbReference type="Gene3D" id="1.10.10.60">
    <property type="entry name" value="Homeodomain-like"/>
    <property type="match status" value="1"/>
</dbReference>
<evidence type="ECO:0000313" key="6">
    <source>
        <dbReference type="EMBL" id="MER2291811.1"/>
    </source>
</evidence>
<dbReference type="PRINTS" id="PR00032">
    <property type="entry name" value="HTHARAC"/>
</dbReference>
<proteinExistence type="predicted"/>